<sequence length="167" mass="18814">MNLQFTRRHMMRLAAFSAIPISGAIWYKASKSSLQSAIRKTVQIAFGPDILSQDDLKAFARDIAPVVPLLVDEAAIRSATDWCARMERQNRLFQDPDLLKAARLEAEEQHRVFTNFIATRFVESTDFAYDPNADRVYYSGLLTEWPASKVIVCAPLAAYGDDDGWPV</sequence>
<dbReference type="Proteomes" id="UP001440612">
    <property type="component" value="Chromosome"/>
</dbReference>
<dbReference type="RefSeq" id="WP_341368567.1">
    <property type="nucleotide sequence ID" value="NZ_CP150951.2"/>
</dbReference>
<evidence type="ECO:0000313" key="1">
    <source>
        <dbReference type="EMBL" id="WZC50465.1"/>
    </source>
</evidence>
<evidence type="ECO:0000313" key="2">
    <source>
        <dbReference type="Proteomes" id="UP001440612"/>
    </source>
</evidence>
<protein>
    <recommendedName>
        <fullName evidence="3">Gluconate 2-dehydrogenase subunit 3 family protein</fullName>
    </recommendedName>
</protein>
<keyword evidence="2" id="KW-1185">Reference proteome</keyword>
<gene>
    <name evidence="1" type="ORF">AABB29_07530</name>
</gene>
<dbReference type="EMBL" id="CP150951">
    <property type="protein sequence ID" value="WZC50465.1"/>
    <property type="molecule type" value="Genomic_DNA"/>
</dbReference>
<proteinExistence type="predicted"/>
<organism evidence="1 2">
    <name type="scientific">Yoonia phaeophyticola</name>
    <dbReference type="NCBI Taxonomy" id="3137369"/>
    <lineage>
        <taxon>Bacteria</taxon>
        <taxon>Pseudomonadati</taxon>
        <taxon>Pseudomonadota</taxon>
        <taxon>Alphaproteobacteria</taxon>
        <taxon>Rhodobacterales</taxon>
        <taxon>Paracoccaceae</taxon>
        <taxon>Yoonia</taxon>
    </lineage>
</organism>
<reference evidence="2" key="1">
    <citation type="submission" date="2024-04" db="EMBL/GenBank/DDBJ databases">
        <title>Phylogenomic analyses of a clade within the roseobacter group suggest taxonomic reassignments of species of the genera Aestuariivita, Citreicella, Loktanella, Nautella, Pelagibaca, Ruegeria, Thalassobius, Thiobacimonas and Tropicibacter, and the proposal o.</title>
        <authorList>
            <person name="Jeon C.O."/>
        </authorList>
    </citation>
    <scope>NUCLEOTIDE SEQUENCE [LARGE SCALE GENOMIC DNA]</scope>
    <source>
        <strain evidence="2">BS5-3</strain>
    </source>
</reference>
<name>A0ABZ2V8Z1_9RHOB</name>
<evidence type="ECO:0008006" key="3">
    <source>
        <dbReference type="Google" id="ProtNLM"/>
    </source>
</evidence>
<accession>A0ABZ2V8Z1</accession>